<keyword evidence="1 4" id="KW-0805">Transcription regulation</keyword>
<dbReference type="Proteomes" id="UP000663505">
    <property type="component" value="Chromosome"/>
</dbReference>
<keyword evidence="2 4" id="KW-0238">DNA-binding</keyword>
<evidence type="ECO:0000313" key="6">
    <source>
        <dbReference type="Proteomes" id="UP000663505"/>
    </source>
</evidence>
<dbReference type="InterPro" id="IPR036388">
    <property type="entry name" value="WH-like_DNA-bd_sf"/>
</dbReference>
<evidence type="ECO:0000256" key="4">
    <source>
        <dbReference type="PIRNR" id="PIRNR006707"/>
    </source>
</evidence>
<evidence type="ECO:0000256" key="2">
    <source>
        <dbReference type="ARBA" id="ARBA00023125"/>
    </source>
</evidence>
<dbReference type="GO" id="GO:0003677">
    <property type="term" value="F:DNA binding"/>
    <property type="evidence" value="ECO:0007669"/>
    <property type="project" value="UniProtKB-UniRule"/>
</dbReference>
<dbReference type="SUPFAM" id="SSF46785">
    <property type="entry name" value="Winged helix' DNA-binding domain"/>
    <property type="match status" value="1"/>
</dbReference>
<dbReference type="InterPro" id="IPR026282">
    <property type="entry name" value="MJ1563"/>
</dbReference>
<dbReference type="Gene3D" id="1.10.10.10">
    <property type="entry name" value="Winged helix-like DNA-binding domain superfamily/Winged helix DNA-binding domain"/>
    <property type="match status" value="1"/>
</dbReference>
<dbReference type="InterPro" id="IPR036390">
    <property type="entry name" value="WH_DNA-bd_sf"/>
</dbReference>
<dbReference type="EMBL" id="CP071182">
    <property type="protein sequence ID" value="QSO46505.1"/>
    <property type="molecule type" value="Genomic_DNA"/>
</dbReference>
<gene>
    <name evidence="5" type="ORF">JZ786_18855</name>
</gene>
<dbReference type="PIRSF" id="PIRSF006707">
    <property type="entry name" value="MJ1563"/>
    <property type="match status" value="1"/>
</dbReference>
<reference evidence="5 6" key="1">
    <citation type="submission" date="2021-02" db="EMBL/GenBank/DDBJ databases">
        <title>Alicyclobacillus curvatus sp. nov. and Alicyclobacillus mengziensis sp. nov., two acidophilic bacteria isolated from acid mine drainage.</title>
        <authorList>
            <person name="Huang Y."/>
        </authorList>
    </citation>
    <scope>NUCLEOTIDE SEQUENCE [LARGE SCALE GENOMIC DNA]</scope>
    <source>
        <strain evidence="5 6">S30H14</strain>
    </source>
</reference>
<dbReference type="PANTHER" id="PTHR38465">
    <property type="entry name" value="HTH-TYPE TRANSCRIPTIONAL REGULATOR MJ1563-RELATED"/>
    <property type="match status" value="1"/>
</dbReference>
<evidence type="ECO:0000313" key="5">
    <source>
        <dbReference type="EMBL" id="QSO46505.1"/>
    </source>
</evidence>
<evidence type="ECO:0000256" key="3">
    <source>
        <dbReference type="ARBA" id="ARBA00023163"/>
    </source>
</evidence>
<protein>
    <recommendedName>
        <fullName evidence="4">HTH-type transcriptional regulator</fullName>
    </recommendedName>
</protein>
<keyword evidence="3 4" id="KW-0804">Transcription</keyword>
<dbReference type="InterPro" id="IPR052362">
    <property type="entry name" value="HTH-GbsR_regulator"/>
</dbReference>
<evidence type="ECO:0000256" key="1">
    <source>
        <dbReference type="ARBA" id="ARBA00023015"/>
    </source>
</evidence>
<accession>A0A9X7Z6Q6</accession>
<keyword evidence="6" id="KW-1185">Reference proteome</keyword>
<dbReference type="KEGG" id="afx:JZ786_18855"/>
<dbReference type="PANTHER" id="PTHR38465:SF1">
    <property type="entry name" value="HTH-TYPE TRANSCRIPTIONAL REGULATOR MJ1563-RELATED"/>
    <property type="match status" value="1"/>
</dbReference>
<dbReference type="AlphaFoldDB" id="A0A9X7Z6Q6"/>
<comment type="similarity">
    <text evidence="4">Belongs to the GbsR family.</text>
</comment>
<sequence length="170" mass="19902">MITTTGEVQDLRQQMVHAIASVMGWYDLTHSASELYAYMFFEDRPMTLEEMKDVMGMSKSSMSYAVRSLIEAKMINKLDYKLDRKELFRADPDFLSSFQQFLTSKLEHEIEVVTGVIDEVIPRLKQILDNRNTDEVTRQDANHDLGKVVHAKNYYVWLHQFVERLKSETL</sequence>
<proteinExistence type="inferred from homology"/>
<organism evidence="5 6">
    <name type="scientific">Alicyclobacillus mengziensis</name>
    <dbReference type="NCBI Taxonomy" id="2931921"/>
    <lineage>
        <taxon>Bacteria</taxon>
        <taxon>Bacillati</taxon>
        <taxon>Bacillota</taxon>
        <taxon>Bacilli</taxon>
        <taxon>Bacillales</taxon>
        <taxon>Alicyclobacillaceae</taxon>
        <taxon>Alicyclobacillus</taxon>
    </lineage>
</organism>
<dbReference type="RefSeq" id="WP_206655874.1">
    <property type="nucleotide sequence ID" value="NZ_CP071182.1"/>
</dbReference>
<name>A0A9X7Z6Q6_9BACL</name>